<keyword evidence="4" id="KW-1185">Reference proteome</keyword>
<feature type="domain" description="Calcineurin-like phosphoesterase" evidence="2">
    <location>
        <begin position="1"/>
        <end position="204"/>
    </location>
</feature>
<proteinExistence type="inferred from homology"/>
<dbReference type="PIRSF" id="PIRSF000883">
    <property type="entry name" value="Pesterase_MJ0912"/>
    <property type="match status" value="1"/>
</dbReference>
<dbReference type="Pfam" id="PF12850">
    <property type="entry name" value="Metallophos_2"/>
    <property type="match status" value="1"/>
</dbReference>
<dbReference type="STRING" id="648996.Theam_0490"/>
<dbReference type="HOGENOM" id="CLU_074761_0_1_0"/>
<sequence length="240" mass="26411">MKIGIVSDIHGNIHALKAVEEALNRQGVEEVWSLGDTIGYGAFPSECVSWVRENCSKAVLGNHELAALGFVEPEELNDVAAKAVRWSRERLSREDIAYLRSLPLHDTAYGCRLVHDTPAAPGSMEYILDKGSAYRALLSLKEKVCLFGHTHIPVAYRLLGSAVDKLSLPIVLIRGGRYLINPGSVGQPRDRDPRASFGVLDLEENAFYLHRIEYNVKEAARAILNAGLPEFLAARLLLGV</sequence>
<dbReference type="InterPro" id="IPR029052">
    <property type="entry name" value="Metallo-depent_PP-like"/>
</dbReference>
<evidence type="ECO:0000313" key="4">
    <source>
        <dbReference type="Proteomes" id="UP000006362"/>
    </source>
</evidence>
<dbReference type="EMBL" id="CP002444">
    <property type="protein sequence ID" value="ADU96462.1"/>
    <property type="molecule type" value="Genomic_DNA"/>
</dbReference>
<dbReference type="PANTHER" id="PTHR42850:SF2">
    <property type="entry name" value="BLL5683 PROTEIN"/>
    <property type="match status" value="1"/>
</dbReference>
<dbReference type="InterPro" id="IPR011152">
    <property type="entry name" value="Pesterase_MJ0912"/>
</dbReference>
<dbReference type="GO" id="GO:0016791">
    <property type="term" value="F:phosphatase activity"/>
    <property type="evidence" value="ECO:0007669"/>
    <property type="project" value="TreeGrafter"/>
</dbReference>
<evidence type="ECO:0000256" key="1">
    <source>
        <dbReference type="ARBA" id="ARBA00008950"/>
    </source>
</evidence>
<dbReference type="eggNOG" id="COG0639">
    <property type="taxonomic scope" value="Bacteria"/>
</dbReference>
<dbReference type="PANTHER" id="PTHR42850">
    <property type="entry name" value="METALLOPHOSPHOESTERASE"/>
    <property type="match status" value="1"/>
</dbReference>
<dbReference type="RefSeq" id="WP_013537248.1">
    <property type="nucleotide sequence ID" value="NC_014926.1"/>
</dbReference>
<accession>E8T5C4</accession>
<dbReference type="InterPro" id="IPR050126">
    <property type="entry name" value="Ap4A_hydrolase"/>
</dbReference>
<dbReference type="AlphaFoldDB" id="E8T5C4"/>
<dbReference type="KEGG" id="tam:Theam_0490"/>
<reference evidence="3" key="1">
    <citation type="submission" date="2011-01" db="EMBL/GenBank/DDBJ databases">
        <title>Complete sequence of chromosome of Thermovibrio ammonificans HB-1.</title>
        <authorList>
            <consortium name="US DOE Joint Genome Institute"/>
            <person name="Lucas S."/>
            <person name="Copeland A."/>
            <person name="Lapidus A."/>
            <person name="Cheng J.-F."/>
            <person name="Goodwin L."/>
            <person name="Pitluck S."/>
            <person name="Davenport K."/>
            <person name="Detter J.C."/>
            <person name="Han C."/>
            <person name="Tapia R."/>
            <person name="Land M."/>
            <person name="Hauser L."/>
            <person name="Kyrpides N."/>
            <person name="Ivanova N."/>
            <person name="Ovchinnikova G."/>
            <person name="Vetriani C."/>
            <person name="Woyke T."/>
        </authorList>
    </citation>
    <scope>NUCLEOTIDE SEQUENCE [LARGE SCALE GENOMIC DNA]</scope>
    <source>
        <strain evidence="3">HB-1</strain>
    </source>
</reference>
<organism evidence="3 4">
    <name type="scientific">Thermovibrio ammonificans (strain DSM 15698 / JCM 12110 / HB-1)</name>
    <dbReference type="NCBI Taxonomy" id="648996"/>
    <lineage>
        <taxon>Bacteria</taxon>
        <taxon>Pseudomonadati</taxon>
        <taxon>Aquificota</taxon>
        <taxon>Aquificia</taxon>
        <taxon>Desulfurobacteriales</taxon>
        <taxon>Desulfurobacteriaceae</taxon>
        <taxon>Thermovibrio</taxon>
    </lineage>
</organism>
<dbReference type="GO" id="GO:0005737">
    <property type="term" value="C:cytoplasm"/>
    <property type="evidence" value="ECO:0007669"/>
    <property type="project" value="TreeGrafter"/>
</dbReference>
<dbReference type="SUPFAM" id="SSF56300">
    <property type="entry name" value="Metallo-dependent phosphatases"/>
    <property type="match status" value="1"/>
</dbReference>
<dbReference type="OrthoDB" id="9800565at2"/>
<gene>
    <name evidence="3" type="ordered locus">Theam_0490</name>
</gene>
<dbReference type="Gene3D" id="3.60.21.10">
    <property type="match status" value="1"/>
</dbReference>
<name>E8T5C4_THEA1</name>
<comment type="similarity">
    <text evidence="1">Belongs to the metallophosphoesterase superfamily. YfcE family.</text>
</comment>
<evidence type="ECO:0000313" key="3">
    <source>
        <dbReference type="EMBL" id="ADU96462.1"/>
    </source>
</evidence>
<dbReference type="Proteomes" id="UP000006362">
    <property type="component" value="Chromosome"/>
</dbReference>
<dbReference type="InterPro" id="IPR024654">
    <property type="entry name" value="Calcineurin-like_PHP_lpxH"/>
</dbReference>
<protein>
    <submittedName>
        <fullName evidence="3">Metallophosphoesterase</fullName>
    </submittedName>
</protein>
<evidence type="ECO:0000259" key="2">
    <source>
        <dbReference type="Pfam" id="PF12850"/>
    </source>
</evidence>